<gene>
    <name evidence="2" type="ORF">AK812_SmicGene21652</name>
</gene>
<evidence type="ECO:0000313" key="2">
    <source>
        <dbReference type="EMBL" id="OLP96141.1"/>
    </source>
</evidence>
<comment type="caution">
    <text evidence="2">The sequence shown here is derived from an EMBL/GenBank/DDBJ whole genome shotgun (WGS) entry which is preliminary data.</text>
</comment>
<dbReference type="EMBL" id="LSRX01000478">
    <property type="protein sequence ID" value="OLP96141.1"/>
    <property type="molecule type" value="Genomic_DNA"/>
</dbReference>
<evidence type="ECO:0000256" key="1">
    <source>
        <dbReference type="SAM" id="MobiDB-lite"/>
    </source>
</evidence>
<dbReference type="OrthoDB" id="10330000at2759"/>
<keyword evidence="3" id="KW-1185">Reference proteome</keyword>
<dbReference type="Proteomes" id="UP000186817">
    <property type="component" value="Unassembled WGS sequence"/>
</dbReference>
<name>A0A1Q9DLT8_SYMMI</name>
<sequence length="173" mass="19485">MSSSIWAAQPAKASTRSFSATEPRVEEETGTGLLNYHDMASATDSDTVVATASAADTEDASEKEGAFPVHTLEGDYWGRFLENVPRNLRVRQIQSNQLSFAAICDDGWKKKAPGQWRVVKMAMLAKNAEIERPIGWCNVIYKAWLQVRFTLITKWLKRYEKQENLQGRMRNGG</sequence>
<feature type="region of interest" description="Disordered" evidence="1">
    <location>
        <begin position="1"/>
        <end position="32"/>
    </location>
</feature>
<organism evidence="2 3">
    <name type="scientific">Symbiodinium microadriaticum</name>
    <name type="common">Dinoflagellate</name>
    <name type="synonym">Zooxanthella microadriatica</name>
    <dbReference type="NCBI Taxonomy" id="2951"/>
    <lineage>
        <taxon>Eukaryota</taxon>
        <taxon>Sar</taxon>
        <taxon>Alveolata</taxon>
        <taxon>Dinophyceae</taxon>
        <taxon>Suessiales</taxon>
        <taxon>Symbiodiniaceae</taxon>
        <taxon>Symbiodinium</taxon>
    </lineage>
</organism>
<feature type="compositionally biased region" description="Polar residues" evidence="1">
    <location>
        <begin position="1"/>
        <end position="20"/>
    </location>
</feature>
<protein>
    <submittedName>
        <fullName evidence="2">Uncharacterized protein</fullName>
    </submittedName>
</protein>
<accession>A0A1Q9DLT8</accession>
<evidence type="ECO:0000313" key="3">
    <source>
        <dbReference type="Proteomes" id="UP000186817"/>
    </source>
</evidence>
<proteinExistence type="predicted"/>
<dbReference type="AlphaFoldDB" id="A0A1Q9DLT8"/>
<reference evidence="2 3" key="1">
    <citation type="submission" date="2016-02" db="EMBL/GenBank/DDBJ databases">
        <title>Genome analysis of coral dinoflagellate symbionts highlights evolutionary adaptations to a symbiotic lifestyle.</title>
        <authorList>
            <person name="Aranda M."/>
            <person name="Li Y."/>
            <person name="Liew Y.J."/>
            <person name="Baumgarten S."/>
            <person name="Simakov O."/>
            <person name="Wilson M."/>
            <person name="Piel J."/>
            <person name="Ashoor H."/>
            <person name="Bougouffa S."/>
            <person name="Bajic V.B."/>
            <person name="Ryu T."/>
            <person name="Ravasi T."/>
            <person name="Bayer T."/>
            <person name="Micklem G."/>
            <person name="Kim H."/>
            <person name="Bhak J."/>
            <person name="Lajeunesse T.C."/>
            <person name="Voolstra C.R."/>
        </authorList>
    </citation>
    <scope>NUCLEOTIDE SEQUENCE [LARGE SCALE GENOMIC DNA]</scope>
    <source>
        <strain evidence="2 3">CCMP2467</strain>
    </source>
</reference>